<dbReference type="CDD" id="cd06580">
    <property type="entry name" value="TM_PBP1_transp_TpRbsC_like"/>
    <property type="match status" value="1"/>
</dbReference>
<dbReference type="InterPro" id="IPR001851">
    <property type="entry name" value="ABC_transp_permease"/>
</dbReference>
<organism evidence="7 9">
    <name type="scientific">Schaalia radingae</name>
    <dbReference type="NCBI Taxonomy" id="131110"/>
    <lineage>
        <taxon>Bacteria</taxon>
        <taxon>Bacillati</taxon>
        <taxon>Actinomycetota</taxon>
        <taxon>Actinomycetes</taxon>
        <taxon>Actinomycetales</taxon>
        <taxon>Actinomycetaceae</taxon>
        <taxon>Schaalia</taxon>
    </lineage>
</organism>
<evidence type="ECO:0000256" key="1">
    <source>
        <dbReference type="ARBA" id="ARBA00004651"/>
    </source>
</evidence>
<proteinExistence type="predicted"/>
<evidence type="ECO:0000313" key="9">
    <source>
        <dbReference type="Proteomes" id="UP000198976"/>
    </source>
</evidence>
<feature type="transmembrane region" description="Helical" evidence="6">
    <location>
        <begin position="32"/>
        <end position="54"/>
    </location>
</feature>
<name>A0ABY0V9B6_9ACTO</name>
<keyword evidence="9" id="KW-1185">Reference proteome</keyword>
<feature type="transmembrane region" description="Helical" evidence="6">
    <location>
        <begin position="147"/>
        <end position="164"/>
    </location>
</feature>
<comment type="subcellular location">
    <subcellularLocation>
        <location evidence="1">Cell membrane</location>
        <topology evidence="1">Multi-pass membrane protein</topology>
    </subcellularLocation>
</comment>
<evidence type="ECO:0000256" key="2">
    <source>
        <dbReference type="ARBA" id="ARBA00022475"/>
    </source>
</evidence>
<feature type="transmembrane region" description="Helical" evidence="6">
    <location>
        <begin position="243"/>
        <end position="262"/>
    </location>
</feature>
<evidence type="ECO:0000313" key="8">
    <source>
        <dbReference type="EMBL" id="SDU00394.1"/>
    </source>
</evidence>
<evidence type="ECO:0000256" key="4">
    <source>
        <dbReference type="ARBA" id="ARBA00022989"/>
    </source>
</evidence>
<keyword evidence="4 6" id="KW-1133">Transmembrane helix</keyword>
<keyword evidence="3 6" id="KW-0812">Transmembrane</keyword>
<gene>
    <name evidence="7" type="ORF">SAMN04489714_1542</name>
    <name evidence="8" type="ORF">SAMN04489714_1556</name>
</gene>
<dbReference type="PANTHER" id="PTHR43370:SF1">
    <property type="entry name" value="GUANOSINE ABC TRANSPORTER PERMEASE PROTEIN NUPQ"/>
    <property type="match status" value="1"/>
</dbReference>
<dbReference type="Pfam" id="PF02653">
    <property type="entry name" value="BPD_transp_2"/>
    <property type="match status" value="1"/>
</dbReference>
<keyword evidence="2" id="KW-1003">Cell membrane</keyword>
<keyword evidence="5 6" id="KW-0472">Membrane</keyword>
<dbReference type="PANTHER" id="PTHR43370">
    <property type="entry name" value="SUGAR ABC TRANSPORTER INTEGRAL MEMBRANE PROTEIN-RELATED"/>
    <property type="match status" value="1"/>
</dbReference>
<dbReference type="Proteomes" id="UP000198976">
    <property type="component" value="Chromosome I"/>
</dbReference>
<feature type="transmembrane region" description="Helical" evidence="6">
    <location>
        <begin position="6"/>
        <end position="25"/>
    </location>
</feature>
<feature type="transmembrane region" description="Helical" evidence="6">
    <location>
        <begin position="60"/>
        <end position="81"/>
    </location>
</feature>
<protein>
    <submittedName>
        <fullName evidence="7">Nucleoside ABC transporter membrane protein</fullName>
    </submittedName>
</protein>
<dbReference type="RefSeq" id="WP_092648768.1">
    <property type="nucleotide sequence ID" value="NZ_LT629792.1"/>
</dbReference>
<reference evidence="7 9" key="1">
    <citation type="submission" date="2016-10" db="EMBL/GenBank/DDBJ databases">
        <authorList>
            <person name="Varghese N."/>
            <person name="Submissions S."/>
        </authorList>
    </citation>
    <scope>NUCLEOTIDE SEQUENCE [LARGE SCALE GENOMIC DNA]</scope>
    <source>
        <strain evidence="7 9">DSM 9169</strain>
    </source>
</reference>
<evidence type="ECO:0000256" key="5">
    <source>
        <dbReference type="ARBA" id="ARBA00023136"/>
    </source>
</evidence>
<feature type="transmembrane region" description="Helical" evidence="6">
    <location>
        <begin position="274"/>
        <end position="291"/>
    </location>
</feature>
<evidence type="ECO:0000256" key="6">
    <source>
        <dbReference type="SAM" id="Phobius"/>
    </source>
</evidence>
<accession>A0ABY0V9B6</accession>
<dbReference type="EMBL" id="LT629792">
    <property type="protein sequence ID" value="SDU00394.1"/>
    <property type="molecule type" value="Genomic_DNA"/>
</dbReference>
<sequence length="305" mass="31901">MFDAALIDSIVRALIPILFAALGGLICDKAGIFNIALEGQLLVGAFFAVATSYFTGSALLGALGAMTASGIFTLILAYGSVNRGAEPIVVGVAMNILATGITSFLLVGLFNTSGTFVDPRIVGLETYRIPLLADIPWVGNALFNQTILGYLAFILVFVFWIVIFRTPAGLRLRGVGEKPLAAQTLGVNPVTYKYAAVILSGLLCGLGGAQLSLGNVVQFSEEMSAGRGWIAVVSVMLARSHPIGVLGAATLFGAAEAIGFRAQGVGIPTQVTDAAPYVVTLLALLLTTFNFRKTREEADHESVDS</sequence>
<dbReference type="EMBL" id="LT629792">
    <property type="protein sequence ID" value="SDU00192.1"/>
    <property type="molecule type" value="Genomic_DNA"/>
</dbReference>
<feature type="transmembrane region" description="Helical" evidence="6">
    <location>
        <begin position="88"/>
        <end position="110"/>
    </location>
</feature>
<evidence type="ECO:0000256" key="3">
    <source>
        <dbReference type="ARBA" id="ARBA00022692"/>
    </source>
</evidence>
<evidence type="ECO:0000313" key="7">
    <source>
        <dbReference type="EMBL" id="SDU00192.1"/>
    </source>
</evidence>